<protein>
    <submittedName>
        <fullName evidence="1">Uncharacterized protein</fullName>
    </submittedName>
</protein>
<organism evidence="1 2">
    <name type="scientific">Sphaerobolus stellatus (strain SS14)</name>
    <dbReference type="NCBI Taxonomy" id="990650"/>
    <lineage>
        <taxon>Eukaryota</taxon>
        <taxon>Fungi</taxon>
        <taxon>Dikarya</taxon>
        <taxon>Basidiomycota</taxon>
        <taxon>Agaricomycotina</taxon>
        <taxon>Agaricomycetes</taxon>
        <taxon>Phallomycetidae</taxon>
        <taxon>Geastrales</taxon>
        <taxon>Sphaerobolaceae</taxon>
        <taxon>Sphaerobolus</taxon>
    </lineage>
</organism>
<evidence type="ECO:0000313" key="2">
    <source>
        <dbReference type="Proteomes" id="UP000054279"/>
    </source>
</evidence>
<gene>
    <name evidence="1" type="ORF">M422DRAFT_39491</name>
</gene>
<feature type="non-terminal residue" evidence="1">
    <location>
        <position position="1"/>
    </location>
</feature>
<evidence type="ECO:0000313" key="1">
    <source>
        <dbReference type="EMBL" id="KIJ23680.1"/>
    </source>
</evidence>
<dbReference type="HOGENOM" id="CLU_3056267_0_0_1"/>
<reference evidence="1 2" key="1">
    <citation type="submission" date="2014-06" db="EMBL/GenBank/DDBJ databases">
        <title>Evolutionary Origins and Diversification of the Mycorrhizal Mutualists.</title>
        <authorList>
            <consortium name="DOE Joint Genome Institute"/>
            <consortium name="Mycorrhizal Genomics Consortium"/>
            <person name="Kohler A."/>
            <person name="Kuo A."/>
            <person name="Nagy L.G."/>
            <person name="Floudas D."/>
            <person name="Copeland A."/>
            <person name="Barry K.W."/>
            <person name="Cichocki N."/>
            <person name="Veneault-Fourrey C."/>
            <person name="LaButti K."/>
            <person name="Lindquist E.A."/>
            <person name="Lipzen A."/>
            <person name="Lundell T."/>
            <person name="Morin E."/>
            <person name="Murat C."/>
            <person name="Riley R."/>
            <person name="Ohm R."/>
            <person name="Sun H."/>
            <person name="Tunlid A."/>
            <person name="Henrissat B."/>
            <person name="Grigoriev I.V."/>
            <person name="Hibbett D.S."/>
            <person name="Martin F."/>
        </authorList>
    </citation>
    <scope>NUCLEOTIDE SEQUENCE [LARGE SCALE GENOMIC DNA]</scope>
    <source>
        <strain evidence="1 2">SS14</strain>
    </source>
</reference>
<keyword evidence="2" id="KW-1185">Reference proteome</keyword>
<sequence>PQFIFPVITSPEQLVSIVSAKSTAQILMFDGQGFALVPALSDTAFKVPLLAGGL</sequence>
<name>A0A0C9UEL3_SPHS4</name>
<proteinExistence type="predicted"/>
<accession>A0A0C9UEL3</accession>
<dbReference type="AlphaFoldDB" id="A0A0C9UEL3"/>
<dbReference type="EMBL" id="KN837611">
    <property type="protein sequence ID" value="KIJ23680.1"/>
    <property type="molecule type" value="Genomic_DNA"/>
</dbReference>
<dbReference type="Proteomes" id="UP000054279">
    <property type="component" value="Unassembled WGS sequence"/>
</dbReference>